<dbReference type="FunFam" id="4.10.240.10:FF:000003">
    <property type="entry name" value="C6 transcription factor (Leu3)"/>
    <property type="match status" value="1"/>
</dbReference>
<feature type="compositionally biased region" description="Polar residues" evidence="8">
    <location>
        <begin position="60"/>
        <end position="87"/>
    </location>
</feature>
<feature type="region of interest" description="Disordered" evidence="8">
    <location>
        <begin position="221"/>
        <end position="268"/>
    </location>
</feature>
<dbReference type="InterPro" id="IPR001138">
    <property type="entry name" value="Zn2Cys6_DnaBD"/>
</dbReference>
<feature type="domain" description="Zn(2)-C6 fungal-type" evidence="9">
    <location>
        <begin position="88"/>
        <end position="121"/>
    </location>
</feature>
<dbReference type="Pfam" id="PF00172">
    <property type="entry name" value="Zn_clus"/>
    <property type="match status" value="1"/>
</dbReference>
<reference evidence="10 11" key="1">
    <citation type="submission" date="2020-06" db="EMBL/GenBank/DDBJ databases">
        <title>The yeast mating-type switching endonuclease HO is a domesticated member of an unorthodox homing genetic element family.</title>
        <authorList>
            <person name="Coughlan A.Y."/>
            <person name="Lombardi L."/>
            <person name="Braun-Galleani S."/>
            <person name="Martos A.R."/>
            <person name="Galeote V."/>
            <person name="Bigey F."/>
            <person name="Dequin S."/>
            <person name="Byrne K.P."/>
            <person name="Wolfe K.H."/>
        </authorList>
    </citation>
    <scope>NUCLEOTIDE SEQUENCE [LARGE SCALE GENOMIC DNA]</scope>
    <source>
        <strain evidence="10 11">CBS764</strain>
    </source>
</reference>
<keyword evidence="7" id="KW-0539">Nucleus</keyword>
<evidence type="ECO:0000256" key="3">
    <source>
        <dbReference type="ARBA" id="ARBA00022833"/>
    </source>
</evidence>
<dbReference type="Gene3D" id="4.10.240.10">
    <property type="entry name" value="Zn(2)-C6 fungal-type DNA-binding domain"/>
    <property type="match status" value="1"/>
</dbReference>
<dbReference type="SUPFAM" id="SSF57701">
    <property type="entry name" value="Zn2/Cys6 DNA-binding domain"/>
    <property type="match status" value="1"/>
</dbReference>
<comment type="subcellular location">
    <subcellularLocation>
        <location evidence="1">Nucleus</location>
    </subcellularLocation>
</comment>
<name>A0A7G3ZDW3_9SACH</name>
<dbReference type="OrthoDB" id="3163292at2759"/>
<dbReference type="PROSITE" id="PS00463">
    <property type="entry name" value="ZN2_CY6_FUNGAL_1"/>
    <property type="match status" value="1"/>
</dbReference>
<sequence>MSTPTGLKEEGRPIAKNPEPIPSSTETELRHIKRPSTPELDSELVRLNKQQKCKLEEIPSTPSGQAELRSTNGSGAHQGSTGHRPVTSCTHCRQHKIKCNASENYPSPCSRCERMGLHCEIDPQFRPKKGSQLQNLRRDVDELKLKIEYLTRKESLITRALQESDMGRKLIKTLEAIDVSKLSQLSNKKPEKLRQRPLRNNVLQHQQVDRKVSVQTYLASEPQLLQDDPKSSAEASLKDSHSITSDKTAKQPFLLNDSAPANNNRDSLPPVLQMALQRNTSAIGTPSEYSVSHNVSPSLSPLNSSHSISKKSEASKYRDEIEGNIAHNDNDPLPQKKLPVVATTNAMPLLPSPYASIDEFVIGDVRISIEKANELHHIFVTRYLPYFPILSSNSATELYSQSQFLFWTAILTACLSDVDPSLYMKLSSLIKQLAIETCWIRTPRSTHISQALLILCIWPLPNQKVLDDCSYRFVGLAKSLSYQLGLHRGKFIAEFTRTQTSMPDAEKWRTRTWLGIFFAELCWASILGLPPTSQTDYLIENARFGQDEEEDDNPVSNNPSKDIADKEQAQAENGKEGSASSGSRETDYHDDKKGLEDNSRQKSERLPRSFRRLICLANFQAKLCKVMGSSVVSPDGLMEPRDRASSLAILERELELLDRKLNFEEDICVHIYYLYVKLMVCCFAFLPDTPTEDQSQYVTEAYLSATKIVTLLTNLLDKQQLIELPIYIRHSATFAALILFKLQLTPLLLNKYLDSARQSIVTVHRLFRNQLSAWATAVENDISRTASVLEKLNFVLITHPTVFVEEEGIISRMRSHLTDSLFYDLVWCIHEARRREMDPKYNEEAMLRAAEKQKKKGNGGRWTLDRKLHPLPFYNQISKEDFETIIQTTPNGTTITKLVPTKTALRHAKKLAKTKKDSNGAIVEINGIPLSMLDETGSVSLENFSSNPNSDSLAFKADKLSQASKISQAREANIAALGSKGAARQFASSYANDRLAESDNEDNHPSKIDTPTISSFLNDTTMQRSNSTPPVQPTARLSRVGTNSLFVMNNSLASNLSLNRSFSLSQKMQTPDAAAAALTNSVTEAKPPLRGQDSFPNLNLFLHSGSPNFDPAGVSSSANTNKSAIGQLSDLENFFQQQSTGWIEGNSINDDFLGWFDMNMEPEF</sequence>
<dbReference type="InterPro" id="IPR051089">
    <property type="entry name" value="prtT"/>
</dbReference>
<dbReference type="GeneID" id="59324818"/>
<dbReference type="CDD" id="cd00067">
    <property type="entry name" value="GAL4"/>
    <property type="match status" value="1"/>
</dbReference>
<evidence type="ECO:0000256" key="2">
    <source>
        <dbReference type="ARBA" id="ARBA00022723"/>
    </source>
</evidence>
<feature type="compositionally biased region" description="Low complexity" evidence="8">
    <location>
        <begin position="290"/>
        <end position="307"/>
    </location>
</feature>
<dbReference type="RefSeq" id="XP_037138374.1">
    <property type="nucleotide sequence ID" value="XM_037282479.1"/>
</dbReference>
<dbReference type="PROSITE" id="PS50048">
    <property type="entry name" value="ZN2_CY6_FUNGAL_2"/>
    <property type="match status" value="1"/>
</dbReference>
<dbReference type="GO" id="GO:0001216">
    <property type="term" value="F:DNA-binding transcription activator activity"/>
    <property type="evidence" value="ECO:0007669"/>
    <property type="project" value="UniProtKB-ARBA"/>
</dbReference>
<feature type="compositionally biased region" description="Polar residues" evidence="8">
    <location>
        <begin position="1009"/>
        <end position="1029"/>
    </location>
</feature>
<evidence type="ECO:0000256" key="8">
    <source>
        <dbReference type="SAM" id="MobiDB-lite"/>
    </source>
</evidence>
<feature type="region of interest" description="Disordered" evidence="8">
    <location>
        <begin position="545"/>
        <end position="604"/>
    </location>
</feature>
<keyword evidence="11" id="KW-1185">Reference proteome</keyword>
<feature type="region of interest" description="Disordered" evidence="8">
    <location>
        <begin position="1"/>
        <end position="87"/>
    </location>
</feature>
<evidence type="ECO:0000256" key="6">
    <source>
        <dbReference type="ARBA" id="ARBA00023163"/>
    </source>
</evidence>
<dbReference type="GO" id="GO:0006351">
    <property type="term" value="P:DNA-templated transcription"/>
    <property type="evidence" value="ECO:0007669"/>
    <property type="project" value="InterPro"/>
</dbReference>
<evidence type="ECO:0000256" key="7">
    <source>
        <dbReference type="ARBA" id="ARBA00023242"/>
    </source>
</evidence>
<gene>
    <name evidence="10" type="ORF">HG536_0B05640</name>
</gene>
<feature type="region of interest" description="Disordered" evidence="8">
    <location>
        <begin position="285"/>
        <end position="316"/>
    </location>
</feature>
<dbReference type="GO" id="GO:0000981">
    <property type="term" value="F:DNA-binding transcription factor activity, RNA polymerase II-specific"/>
    <property type="evidence" value="ECO:0007669"/>
    <property type="project" value="InterPro"/>
</dbReference>
<dbReference type="PANTHER" id="PTHR31845">
    <property type="entry name" value="FINGER DOMAIN PROTEIN, PUTATIVE-RELATED"/>
    <property type="match status" value="1"/>
</dbReference>
<feature type="region of interest" description="Disordered" evidence="8">
    <location>
        <begin position="994"/>
        <end position="1035"/>
    </location>
</feature>
<dbReference type="Pfam" id="PF04082">
    <property type="entry name" value="Fungal_trans"/>
    <property type="match status" value="1"/>
</dbReference>
<dbReference type="GO" id="GO:0008270">
    <property type="term" value="F:zinc ion binding"/>
    <property type="evidence" value="ECO:0007669"/>
    <property type="project" value="InterPro"/>
</dbReference>
<dbReference type="KEGG" id="tgb:HG536_0B05640"/>
<dbReference type="AlphaFoldDB" id="A0A7G3ZDW3"/>
<organism evidence="10 11">
    <name type="scientific">Torulaspora globosa</name>
    <dbReference type="NCBI Taxonomy" id="48254"/>
    <lineage>
        <taxon>Eukaryota</taxon>
        <taxon>Fungi</taxon>
        <taxon>Dikarya</taxon>
        <taxon>Ascomycota</taxon>
        <taxon>Saccharomycotina</taxon>
        <taxon>Saccharomycetes</taxon>
        <taxon>Saccharomycetales</taxon>
        <taxon>Saccharomycetaceae</taxon>
        <taxon>Torulaspora</taxon>
    </lineage>
</organism>
<keyword evidence="4" id="KW-0805">Transcription regulation</keyword>
<evidence type="ECO:0000256" key="1">
    <source>
        <dbReference type="ARBA" id="ARBA00004123"/>
    </source>
</evidence>
<dbReference type="CDD" id="cd12148">
    <property type="entry name" value="fungal_TF_MHR"/>
    <property type="match status" value="1"/>
</dbReference>
<keyword evidence="5" id="KW-0238">DNA-binding</keyword>
<feature type="compositionally biased region" description="Basic and acidic residues" evidence="8">
    <location>
        <begin position="994"/>
        <end position="1007"/>
    </location>
</feature>
<dbReference type="SMART" id="SM00906">
    <property type="entry name" value="Fungal_trans"/>
    <property type="match status" value="1"/>
</dbReference>
<feature type="compositionally biased region" description="Basic and acidic residues" evidence="8">
    <location>
        <begin position="584"/>
        <end position="604"/>
    </location>
</feature>
<evidence type="ECO:0000259" key="9">
    <source>
        <dbReference type="PROSITE" id="PS50048"/>
    </source>
</evidence>
<dbReference type="InterPro" id="IPR036864">
    <property type="entry name" value="Zn2-C6_fun-type_DNA-bd_sf"/>
</dbReference>
<dbReference type="PANTHER" id="PTHR31845:SF6">
    <property type="entry name" value="TRANSCRIPTION FACTOR SEF1-RELATED"/>
    <property type="match status" value="1"/>
</dbReference>
<keyword evidence="2" id="KW-0479">Metal-binding</keyword>
<feature type="compositionally biased region" description="Basic and acidic residues" evidence="8">
    <location>
        <begin position="562"/>
        <end position="575"/>
    </location>
</feature>
<dbReference type="GO" id="GO:0000976">
    <property type="term" value="F:transcription cis-regulatory region binding"/>
    <property type="evidence" value="ECO:0007669"/>
    <property type="project" value="TreeGrafter"/>
</dbReference>
<accession>A0A7G3ZDW3</accession>
<dbReference type="Proteomes" id="UP000515788">
    <property type="component" value="Chromosome 2"/>
</dbReference>
<dbReference type="SMART" id="SM00066">
    <property type="entry name" value="GAL4"/>
    <property type="match status" value="1"/>
</dbReference>
<dbReference type="InterPro" id="IPR007219">
    <property type="entry name" value="XnlR_reg_dom"/>
</dbReference>
<feature type="compositionally biased region" description="Basic and acidic residues" evidence="8">
    <location>
        <begin position="227"/>
        <end position="241"/>
    </location>
</feature>
<evidence type="ECO:0000256" key="4">
    <source>
        <dbReference type="ARBA" id="ARBA00023015"/>
    </source>
</evidence>
<keyword evidence="6" id="KW-0804">Transcription</keyword>
<keyword evidence="3" id="KW-0862">Zinc</keyword>
<protein>
    <recommendedName>
        <fullName evidence="9">Zn(2)-C6 fungal-type domain-containing protein</fullName>
    </recommendedName>
</protein>
<proteinExistence type="predicted"/>
<evidence type="ECO:0000256" key="5">
    <source>
        <dbReference type="ARBA" id="ARBA00023125"/>
    </source>
</evidence>
<evidence type="ECO:0000313" key="11">
    <source>
        <dbReference type="Proteomes" id="UP000515788"/>
    </source>
</evidence>
<dbReference type="EMBL" id="CP059247">
    <property type="protein sequence ID" value="QLL31699.1"/>
    <property type="molecule type" value="Genomic_DNA"/>
</dbReference>
<dbReference type="GO" id="GO:0005634">
    <property type="term" value="C:nucleus"/>
    <property type="evidence" value="ECO:0007669"/>
    <property type="project" value="UniProtKB-SubCell"/>
</dbReference>
<evidence type="ECO:0000313" key="10">
    <source>
        <dbReference type="EMBL" id="QLL31699.1"/>
    </source>
</evidence>